<evidence type="ECO:0000256" key="1">
    <source>
        <dbReference type="SAM" id="MobiDB-lite"/>
    </source>
</evidence>
<feature type="region of interest" description="Disordered" evidence="1">
    <location>
        <begin position="90"/>
        <end position="112"/>
    </location>
</feature>
<evidence type="ECO:0000313" key="2">
    <source>
        <dbReference type="EMBL" id="CAG7709896.1"/>
    </source>
</evidence>
<feature type="region of interest" description="Disordered" evidence="1">
    <location>
        <begin position="157"/>
        <end position="216"/>
    </location>
</feature>
<reference evidence="2" key="1">
    <citation type="submission" date="2021-06" db="EMBL/GenBank/DDBJ databases">
        <authorList>
            <person name="Hodson N. C."/>
            <person name="Mongue J. A."/>
            <person name="Jaron S. K."/>
        </authorList>
    </citation>
    <scope>NUCLEOTIDE SEQUENCE</scope>
</reference>
<dbReference type="EMBL" id="CAJVCH010030715">
    <property type="protein sequence ID" value="CAG7709896.1"/>
    <property type="molecule type" value="Genomic_DNA"/>
</dbReference>
<accession>A0A8J2NUK6</accession>
<feature type="compositionally biased region" description="Acidic residues" evidence="1">
    <location>
        <begin position="157"/>
        <end position="167"/>
    </location>
</feature>
<name>A0A8J2NUK6_9HEXA</name>
<comment type="caution">
    <text evidence="2">The sequence shown here is derived from an EMBL/GenBank/DDBJ whole genome shotgun (WGS) entry which is preliminary data.</text>
</comment>
<dbReference type="Proteomes" id="UP000708208">
    <property type="component" value="Unassembled WGS sequence"/>
</dbReference>
<gene>
    <name evidence="2" type="ORF">AFUS01_LOCUS4880</name>
</gene>
<keyword evidence="3" id="KW-1185">Reference proteome</keyword>
<sequence length="216" mass="24090">MIMMTCCGTHGHFHMDNSRSQECHLSCELLGGIEIQELFKEALICIGTERSRVLIQAVSQMMDHRELVPSWGLQIPQSRYKSKWVPLAGKKRKAPDEPNGGCFEDSEPPQKLSAVDDEVAPFIIKDGYVVDDTDTSNDDNPVVNNPEILVQLEDVEMDDDTSPDDPCDNFYSDPRLPGQKAKRRLGSNTTLNYGSSVQERYSGGAMAATTETELEY</sequence>
<organism evidence="2 3">
    <name type="scientific">Allacma fusca</name>
    <dbReference type="NCBI Taxonomy" id="39272"/>
    <lineage>
        <taxon>Eukaryota</taxon>
        <taxon>Metazoa</taxon>
        <taxon>Ecdysozoa</taxon>
        <taxon>Arthropoda</taxon>
        <taxon>Hexapoda</taxon>
        <taxon>Collembola</taxon>
        <taxon>Symphypleona</taxon>
        <taxon>Sminthuridae</taxon>
        <taxon>Allacma</taxon>
    </lineage>
</organism>
<dbReference type="AlphaFoldDB" id="A0A8J2NUK6"/>
<evidence type="ECO:0000313" key="3">
    <source>
        <dbReference type="Proteomes" id="UP000708208"/>
    </source>
</evidence>
<proteinExistence type="predicted"/>
<protein>
    <submittedName>
        <fullName evidence="2">Uncharacterized protein</fullName>
    </submittedName>
</protein>
<feature type="compositionally biased region" description="Polar residues" evidence="1">
    <location>
        <begin position="186"/>
        <end position="199"/>
    </location>
</feature>